<accession>A0AC34RT57</accession>
<reference evidence="2" key="1">
    <citation type="submission" date="2022-11" db="UniProtKB">
        <authorList>
            <consortium name="WormBaseParasite"/>
        </authorList>
    </citation>
    <scope>IDENTIFICATION</scope>
</reference>
<proteinExistence type="predicted"/>
<name>A0AC34RT57_9BILA</name>
<sequence>MVKNWEFFGFALFLLLVESSGIKAMFVPFFALKKHNSMKHNLRPVIKTGIDANGEESFLSSLPRQLNRRPIPSYSAGIFDDIDDDYNDEGE</sequence>
<organism evidence="1 2">
    <name type="scientific">Panagrolaimus sp. JU765</name>
    <dbReference type="NCBI Taxonomy" id="591449"/>
    <lineage>
        <taxon>Eukaryota</taxon>
        <taxon>Metazoa</taxon>
        <taxon>Ecdysozoa</taxon>
        <taxon>Nematoda</taxon>
        <taxon>Chromadorea</taxon>
        <taxon>Rhabditida</taxon>
        <taxon>Tylenchina</taxon>
        <taxon>Panagrolaimomorpha</taxon>
        <taxon>Panagrolaimoidea</taxon>
        <taxon>Panagrolaimidae</taxon>
        <taxon>Panagrolaimus</taxon>
    </lineage>
</organism>
<dbReference type="WBParaSite" id="JU765_v2.g9756.t1">
    <property type="protein sequence ID" value="JU765_v2.g9756.t1"/>
    <property type="gene ID" value="JU765_v2.g9756"/>
</dbReference>
<protein>
    <submittedName>
        <fullName evidence="2">Uncharacterized protein</fullName>
    </submittedName>
</protein>
<dbReference type="Proteomes" id="UP000887576">
    <property type="component" value="Unplaced"/>
</dbReference>
<evidence type="ECO:0000313" key="2">
    <source>
        <dbReference type="WBParaSite" id="JU765_v2.g9756.t1"/>
    </source>
</evidence>
<evidence type="ECO:0000313" key="1">
    <source>
        <dbReference type="Proteomes" id="UP000887576"/>
    </source>
</evidence>